<dbReference type="Pfam" id="PF13347">
    <property type="entry name" value="MFS_2"/>
    <property type="match status" value="1"/>
</dbReference>
<keyword evidence="4" id="KW-1185">Reference proteome</keyword>
<dbReference type="PANTHER" id="PTHR11328">
    <property type="entry name" value="MAJOR FACILITATOR SUPERFAMILY DOMAIN-CONTAINING PROTEIN"/>
    <property type="match status" value="1"/>
</dbReference>
<keyword evidence="2" id="KW-1133">Transmembrane helix</keyword>
<organism evidence="3 4">
    <name type="scientific">Viridibacterium curvum</name>
    <dbReference type="NCBI Taxonomy" id="1101404"/>
    <lineage>
        <taxon>Bacteria</taxon>
        <taxon>Pseudomonadati</taxon>
        <taxon>Pseudomonadota</taxon>
        <taxon>Betaproteobacteria</taxon>
        <taxon>Rhodocyclales</taxon>
        <taxon>Rhodocyclaceae</taxon>
        <taxon>Viridibacterium</taxon>
    </lineage>
</organism>
<accession>A0ABP9QW39</accession>
<dbReference type="Proteomes" id="UP001500547">
    <property type="component" value="Unassembled WGS sequence"/>
</dbReference>
<feature type="transmembrane region" description="Helical" evidence="2">
    <location>
        <begin position="382"/>
        <end position="405"/>
    </location>
</feature>
<gene>
    <name evidence="3" type="ORF">GCM10025770_28340</name>
</gene>
<keyword evidence="2" id="KW-0812">Transmembrane</keyword>
<feature type="transmembrane region" description="Helical" evidence="2">
    <location>
        <begin position="254"/>
        <end position="273"/>
    </location>
</feature>
<evidence type="ECO:0000313" key="3">
    <source>
        <dbReference type="EMBL" id="GAA5168403.1"/>
    </source>
</evidence>
<comment type="caution">
    <text evidence="3">The sequence shown here is derived from an EMBL/GenBank/DDBJ whole genome shotgun (WGS) entry which is preliminary data.</text>
</comment>
<proteinExistence type="inferred from homology"/>
<feature type="transmembrane region" description="Helical" evidence="2">
    <location>
        <begin position="305"/>
        <end position="325"/>
    </location>
</feature>
<feature type="transmembrane region" description="Helical" evidence="2">
    <location>
        <begin position="75"/>
        <end position="95"/>
    </location>
</feature>
<feature type="transmembrane region" description="Helical" evidence="2">
    <location>
        <begin position="101"/>
        <end position="124"/>
    </location>
</feature>
<feature type="transmembrane region" description="Helical" evidence="2">
    <location>
        <begin position="9"/>
        <end position="28"/>
    </location>
</feature>
<sequence>MTVLAGRSIFAYGIFGLPLAFVALPIYVHVPHLYSSAFGMSLALVGTVLLIARLGDAFIDPLIGHVSDRWPQRKLSIALALPALALGLWGLLRPLSDAPGAIWLVSMLALVYLGFSLASVNHNAWGAELSQDPHERTRITATREGFGLVGVVLASVLPGLLSDVALTGMARLAVVFVALLLGCAALTLGFAPLRSVGAVQAPQLQSSLLEPVRSARFRALLWVFAISGIAAAIPASLVLFFIADVLQAEAKSGAFLAIYFVCAAAGLPGWVWLSRRIGKLRAWLAAMLLAVLVFVWAGTLGTGDVVAYGLICALSGLALGADLALPPSMLADTVERDSLGAGACFGWWNFVTKLNLALAAGLALPLLQSLKYTPGQRDADGLVALAVVYAAVPAALKLVSAALLWRGRHLIAEN</sequence>
<dbReference type="RefSeq" id="WP_345533748.1">
    <property type="nucleotide sequence ID" value="NZ_BAABLD010000010.1"/>
</dbReference>
<protein>
    <submittedName>
        <fullName evidence="3">MFS transporter</fullName>
    </submittedName>
</protein>
<dbReference type="InterPro" id="IPR036259">
    <property type="entry name" value="MFS_trans_sf"/>
</dbReference>
<dbReference type="Gene3D" id="1.20.1250.20">
    <property type="entry name" value="MFS general substrate transporter like domains"/>
    <property type="match status" value="2"/>
</dbReference>
<evidence type="ECO:0000256" key="1">
    <source>
        <dbReference type="ARBA" id="ARBA00009617"/>
    </source>
</evidence>
<feature type="transmembrane region" description="Helical" evidence="2">
    <location>
        <begin position="219"/>
        <end position="242"/>
    </location>
</feature>
<name>A0ABP9QW39_9RHOO</name>
<feature type="transmembrane region" description="Helical" evidence="2">
    <location>
        <begin position="34"/>
        <end position="54"/>
    </location>
</feature>
<feature type="transmembrane region" description="Helical" evidence="2">
    <location>
        <begin position="172"/>
        <end position="193"/>
    </location>
</feature>
<reference evidence="4" key="1">
    <citation type="journal article" date="2019" name="Int. J. Syst. Evol. Microbiol.">
        <title>The Global Catalogue of Microorganisms (GCM) 10K type strain sequencing project: providing services to taxonomists for standard genome sequencing and annotation.</title>
        <authorList>
            <consortium name="The Broad Institute Genomics Platform"/>
            <consortium name="The Broad Institute Genome Sequencing Center for Infectious Disease"/>
            <person name="Wu L."/>
            <person name="Ma J."/>
        </authorList>
    </citation>
    <scope>NUCLEOTIDE SEQUENCE [LARGE SCALE GENOMIC DNA]</scope>
    <source>
        <strain evidence="4">JCM 18715</strain>
    </source>
</reference>
<feature type="transmembrane region" description="Helical" evidence="2">
    <location>
        <begin position="346"/>
        <end position="367"/>
    </location>
</feature>
<feature type="transmembrane region" description="Helical" evidence="2">
    <location>
        <begin position="280"/>
        <end position="299"/>
    </location>
</feature>
<dbReference type="PANTHER" id="PTHR11328:SF24">
    <property type="entry name" value="MAJOR FACILITATOR SUPERFAMILY (MFS) PROFILE DOMAIN-CONTAINING PROTEIN"/>
    <property type="match status" value="1"/>
</dbReference>
<feature type="transmembrane region" description="Helical" evidence="2">
    <location>
        <begin position="145"/>
        <end position="166"/>
    </location>
</feature>
<dbReference type="SUPFAM" id="SSF103473">
    <property type="entry name" value="MFS general substrate transporter"/>
    <property type="match status" value="1"/>
</dbReference>
<dbReference type="InterPro" id="IPR039672">
    <property type="entry name" value="MFS_2"/>
</dbReference>
<evidence type="ECO:0000313" key="4">
    <source>
        <dbReference type="Proteomes" id="UP001500547"/>
    </source>
</evidence>
<evidence type="ECO:0000256" key="2">
    <source>
        <dbReference type="SAM" id="Phobius"/>
    </source>
</evidence>
<keyword evidence="2" id="KW-0472">Membrane</keyword>
<dbReference type="EMBL" id="BAABLD010000010">
    <property type="protein sequence ID" value="GAA5168403.1"/>
    <property type="molecule type" value="Genomic_DNA"/>
</dbReference>
<comment type="similarity">
    <text evidence="1">Belongs to the sodium:galactoside symporter (TC 2.A.2) family.</text>
</comment>